<evidence type="ECO:0000259" key="3">
    <source>
        <dbReference type="Pfam" id="PF02826"/>
    </source>
</evidence>
<keyword evidence="1" id="KW-0560">Oxidoreductase</keyword>
<accession>A0A368Y1W3</accession>
<dbReference type="PANTHER" id="PTHR43333">
    <property type="entry name" value="2-HACID_DH_C DOMAIN-CONTAINING PROTEIN"/>
    <property type="match status" value="1"/>
</dbReference>
<keyword evidence="4" id="KW-0670">Pyruvate</keyword>
<dbReference type="SUPFAM" id="SSF51735">
    <property type="entry name" value="NAD(P)-binding Rossmann-fold domains"/>
    <property type="match status" value="1"/>
</dbReference>
<dbReference type="CDD" id="cd12164">
    <property type="entry name" value="GDH_like_2"/>
    <property type="match status" value="1"/>
</dbReference>
<reference evidence="4 5" key="1">
    <citation type="submission" date="2018-07" db="EMBL/GenBank/DDBJ databases">
        <title>Genomic Encyclopedia of Type Strains, Phase IV (KMG-IV): sequencing the most valuable type-strain genomes for metagenomic binning, comparative biology and taxonomic classification.</title>
        <authorList>
            <person name="Goeker M."/>
        </authorList>
    </citation>
    <scope>NUCLEOTIDE SEQUENCE [LARGE SCALE GENOMIC DNA]</scope>
    <source>
        <strain evidence="4 5">DSM 21634</strain>
    </source>
</reference>
<proteinExistence type="predicted"/>
<dbReference type="Pfam" id="PF02826">
    <property type="entry name" value="2-Hacid_dh_C"/>
    <property type="match status" value="1"/>
</dbReference>
<dbReference type="Proteomes" id="UP000252884">
    <property type="component" value="Unassembled WGS sequence"/>
</dbReference>
<comment type="caution">
    <text evidence="4">The sequence shown here is derived from an EMBL/GenBank/DDBJ whole genome shotgun (WGS) entry which is preliminary data.</text>
</comment>
<evidence type="ECO:0000256" key="1">
    <source>
        <dbReference type="ARBA" id="ARBA00023002"/>
    </source>
</evidence>
<dbReference type="InterPro" id="IPR036291">
    <property type="entry name" value="NAD(P)-bd_dom_sf"/>
</dbReference>
<evidence type="ECO:0000256" key="2">
    <source>
        <dbReference type="ARBA" id="ARBA00023027"/>
    </source>
</evidence>
<dbReference type="PROSITE" id="PS00671">
    <property type="entry name" value="D_2_HYDROXYACID_DH_3"/>
    <property type="match status" value="1"/>
</dbReference>
<name>A0A368Y1W3_9BURK</name>
<dbReference type="GO" id="GO:0051287">
    <property type="term" value="F:NAD binding"/>
    <property type="evidence" value="ECO:0007669"/>
    <property type="project" value="InterPro"/>
</dbReference>
<protein>
    <submittedName>
        <fullName evidence="4">Glyoxylate/hydroxypyruvate reductase A</fullName>
    </submittedName>
</protein>
<dbReference type="EMBL" id="QPJK01000002">
    <property type="protein sequence ID" value="RCW74085.1"/>
    <property type="molecule type" value="Genomic_DNA"/>
</dbReference>
<dbReference type="OrthoDB" id="9787219at2"/>
<keyword evidence="2" id="KW-0520">NAD</keyword>
<keyword evidence="5" id="KW-1185">Reference proteome</keyword>
<evidence type="ECO:0000313" key="5">
    <source>
        <dbReference type="Proteomes" id="UP000252884"/>
    </source>
</evidence>
<feature type="domain" description="D-isomer specific 2-hydroxyacid dehydrogenase NAD-binding" evidence="3">
    <location>
        <begin position="99"/>
        <end position="268"/>
    </location>
</feature>
<dbReference type="InterPro" id="IPR029753">
    <property type="entry name" value="D-isomer_DH_CS"/>
</dbReference>
<dbReference type="AlphaFoldDB" id="A0A368Y1W3"/>
<evidence type="ECO:0000313" key="4">
    <source>
        <dbReference type="EMBL" id="RCW74085.1"/>
    </source>
</evidence>
<dbReference type="Gene3D" id="3.40.50.720">
    <property type="entry name" value="NAD(P)-binding Rossmann-like Domain"/>
    <property type="match status" value="2"/>
</dbReference>
<dbReference type="PANTHER" id="PTHR43333:SF1">
    <property type="entry name" value="D-ISOMER SPECIFIC 2-HYDROXYACID DEHYDROGENASE NAD-BINDING DOMAIN-CONTAINING PROTEIN"/>
    <property type="match status" value="1"/>
</dbReference>
<dbReference type="GO" id="GO:0016616">
    <property type="term" value="F:oxidoreductase activity, acting on the CH-OH group of donors, NAD or NADP as acceptor"/>
    <property type="evidence" value="ECO:0007669"/>
    <property type="project" value="UniProtKB-ARBA"/>
</dbReference>
<gene>
    <name evidence="4" type="ORF">DES41_102405</name>
</gene>
<dbReference type="RefSeq" id="WP_114467225.1">
    <property type="nucleotide sequence ID" value="NZ_QPJK01000002.1"/>
</dbReference>
<sequence length="305" mass="33378">MRIAVCLPEKPEPWVQGLQAELPDAEVFAWEPGQPAADHAVVWAPPQSFIDAQPKLQTLFNIGAGVDALMQLDIPATTRVVRLDDAGMSVQMAEYVCHALIRHFREFDVYEAEARAGRWVYRKPRERADFPVGILGMGVLGERVAKAVAQFEFPVLGWSRSRKDIEGVRSFAGEARLGDFLVGTRVLVNLLPLTDATRGILNKTTLSALQKGGYLINIARGGHLVEDDLIPLLDSGQLAGATLDVFQTEPLPAAHPFWQHPKISITPHGSARTLRRESIAQIAGKIRALARGEAVAGVVDLERGY</sequence>
<dbReference type="InterPro" id="IPR006140">
    <property type="entry name" value="D-isomer_DH_NAD-bd"/>
</dbReference>
<organism evidence="4 5">
    <name type="scientific">Pseudorhodoferax soli</name>
    <dbReference type="NCBI Taxonomy" id="545864"/>
    <lineage>
        <taxon>Bacteria</taxon>
        <taxon>Pseudomonadati</taxon>
        <taxon>Pseudomonadota</taxon>
        <taxon>Betaproteobacteria</taxon>
        <taxon>Burkholderiales</taxon>
        <taxon>Comamonadaceae</taxon>
    </lineage>
</organism>